<name>T0PXV1_SAPDV</name>
<dbReference type="OrthoDB" id="71501at2759"/>
<dbReference type="InParanoid" id="T0PXV1"/>
<protein>
    <recommendedName>
        <fullName evidence="4">START domain-containing protein</fullName>
    </recommendedName>
</protein>
<dbReference type="VEuPathDB" id="FungiDB:SDRG_15086"/>
<organism evidence="2 3">
    <name type="scientific">Saprolegnia diclina (strain VS20)</name>
    <dbReference type="NCBI Taxonomy" id="1156394"/>
    <lineage>
        <taxon>Eukaryota</taxon>
        <taxon>Sar</taxon>
        <taxon>Stramenopiles</taxon>
        <taxon>Oomycota</taxon>
        <taxon>Saprolegniomycetes</taxon>
        <taxon>Saprolegniales</taxon>
        <taxon>Saprolegniaceae</taxon>
        <taxon>Saprolegnia</taxon>
    </lineage>
</organism>
<feature type="region of interest" description="Disordered" evidence="1">
    <location>
        <begin position="1"/>
        <end position="37"/>
    </location>
</feature>
<dbReference type="RefSeq" id="XP_008619470.1">
    <property type="nucleotide sequence ID" value="XM_008621248.1"/>
</dbReference>
<keyword evidence="3" id="KW-1185">Reference proteome</keyword>
<dbReference type="GeneID" id="19955813"/>
<dbReference type="EMBL" id="JH767215">
    <property type="protein sequence ID" value="EQC27076.1"/>
    <property type="molecule type" value="Genomic_DNA"/>
</dbReference>
<dbReference type="AlphaFoldDB" id="T0PXV1"/>
<dbReference type="OMA" id="DAMTIIY"/>
<proteinExistence type="predicted"/>
<evidence type="ECO:0000256" key="1">
    <source>
        <dbReference type="SAM" id="MobiDB-lite"/>
    </source>
</evidence>
<evidence type="ECO:0008006" key="4">
    <source>
        <dbReference type="Google" id="ProtNLM"/>
    </source>
</evidence>
<reference evidence="2 3" key="1">
    <citation type="submission" date="2012-04" db="EMBL/GenBank/DDBJ databases">
        <title>The Genome Sequence of Saprolegnia declina VS20.</title>
        <authorList>
            <consortium name="The Broad Institute Genome Sequencing Platform"/>
            <person name="Russ C."/>
            <person name="Nusbaum C."/>
            <person name="Tyler B."/>
            <person name="van West P."/>
            <person name="Dieguez-Uribeondo J."/>
            <person name="de Bruijn I."/>
            <person name="Tripathy S."/>
            <person name="Jiang R."/>
            <person name="Young S.K."/>
            <person name="Zeng Q."/>
            <person name="Gargeya S."/>
            <person name="Fitzgerald M."/>
            <person name="Haas B."/>
            <person name="Abouelleil A."/>
            <person name="Alvarado L."/>
            <person name="Arachchi H.M."/>
            <person name="Berlin A."/>
            <person name="Chapman S.B."/>
            <person name="Goldberg J."/>
            <person name="Griggs A."/>
            <person name="Gujja S."/>
            <person name="Hansen M."/>
            <person name="Howarth C."/>
            <person name="Imamovic A."/>
            <person name="Larimer J."/>
            <person name="McCowen C."/>
            <person name="Montmayeur A."/>
            <person name="Murphy C."/>
            <person name="Neiman D."/>
            <person name="Pearson M."/>
            <person name="Priest M."/>
            <person name="Roberts A."/>
            <person name="Saif S."/>
            <person name="Shea T."/>
            <person name="Sisk P."/>
            <person name="Sykes S."/>
            <person name="Wortman J."/>
            <person name="Nusbaum C."/>
            <person name="Birren B."/>
        </authorList>
    </citation>
    <scope>NUCLEOTIDE SEQUENCE [LARGE SCALE GENOMIC DNA]</scope>
    <source>
        <strain evidence="2 3">VS20</strain>
    </source>
</reference>
<accession>T0PXV1</accession>
<dbReference type="Proteomes" id="UP000030762">
    <property type="component" value="Unassembled WGS sequence"/>
</dbReference>
<gene>
    <name evidence="2" type="ORF">SDRG_15086</name>
</gene>
<evidence type="ECO:0000313" key="2">
    <source>
        <dbReference type="EMBL" id="EQC27076.1"/>
    </source>
</evidence>
<evidence type="ECO:0000313" key="3">
    <source>
        <dbReference type="Proteomes" id="UP000030762"/>
    </source>
</evidence>
<sequence>MFSLKSLLNPTEDGDGNTSSDGAKEPNDRKRRHDRAKARYMEEVSYLQVKSKELQGQLDGLERSKKRKTESTASVWEGFARRQALERQEAQLENSKLKGVLTQQLSIIKGLEAVLSQRPQLLTWPVLPTNDASIVRFPKDPATRAAEFERVMTFELARLDETYRKFGLIDTLDTWKQVVVRMDEATHEVVLDVSFSLVVHVPARVLADAMTIIYIPAEDLGVRNGRVKFLERFDPHSVYIQRIFAITNLPEVVAHFACRGARLDEDHAKFVLASVMDDDLVPYPPQALRSREHIYASAEPLNATQSRWKMVRRVHIPASVTAQVPVPIGALVELLLHCYSDNIEILMGRMRDVLPGVAGLAPNSDLVEPAGELIQLNQTRLSPTH</sequence>